<comment type="similarity">
    <text evidence="1">Belongs to the manganese catalase family.</text>
</comment>
<dbReference type="RefSeq" id="WP_130280830.1">
    <property type="nucleotide sequence ID" value="NZ_SGXT01000011.1"/>
</dbReference>
<accession>A0A4Q7TUA5</accession>
<dbReference type="InterPro" id="IPR009078">
    <property type="entry name" value="Ferritin-like_SF"/>
</dbReference>
<dbReference type="AlphaFoldDB" id="A0A4Q7TUA5"/>
<keyword evidence="2" id="KW-0464">Manganese</keyword>
<keyword evidence="2" id="KW-0479">Metal-binding</keyword>
<dbReference type="GO" id="GO:0046872">
    <property type="term" value="F:metal ion binding"/>
    <property type="evidence" value="ECO:0007669"/>
    <property type="project" value="UniProtKB-KW"/>
</dbReference>
<dbReference type="OrthoDB" id="8334870at2"/>
<organism evidence="5 6">
    <name type="scientific">Microcella alkaliphila</name>
    <dbReference type="NCBI Taxonomy" id="279828"/>
    <lineage>
        <taxon>Bacteria</taxon>
        <taxon>Bacillati</taxon>
        <taxon>Actinomycetota</taxon>
        <taxon>Actinomycetes</taxon>
        <taxon>Micrococcales</taxon>
        <taxon>Microbacteriaceae</taxon>
        <taxon>Microcella</taxon>
    </lineage>
</organism>
<dbReference type="InterPro" id="IPR012347">
    <property type="entry name" value="Ferritin-like"/>
</dbReference>
<name>A0A4Q7TUA5_9MICO</name>
<evidence type="ECO:0000256" key="4">
    <source>
        <dbReference type="SAM" id="MobiDB-lite"/>
    </source>
</evidence>
<comment type="cofactor">
    <cofactor evidence="2">
        <name>Mn(2+)</name>
        <dbReference type="ChEBI" id="CHEBI:29035"/>
    </cofactor>
    <text evidence="2">Binds 2 manganese ions per subunit.</text>
</comment>
<dbReference type="Gene3D" id="1.20.1260.10">
    <property type="match status" value="2"/>
</dbReference>
<evidence type="ECO:0000313" key="5">
    <source>
        <dbReference type="EMBL" id="RZT64343.1"/>
    </source>
</evidence>
<proteinExistence type="inferred from homology"/>
<feature type="region of interest" description="Disordered" evidence="4">
    <location>
        <begin position="151"/>
        <end position="211"/>
    </location>
</feature>
<gene>
    <name evidence="5" type="ORF">EV140_0587</name>
</gene>
<dbReference type="InterPro" id="IPR007760">
    <property type="entry name" value="Mn_catalase"/>
</dbReference>
<dbReference type="Proteomes" id="UP000292408">
    <property type="component" value="Unassembled WGS sequence"/>
</dbReference>
<evidence type="ECO:0000313" key="6">
    <source>
        <dbReference type="Proteomes" id="UP000292408"/>
    </source>
</evidence>
<comment type="caution">
    <text evidence="5">The sequence shown here is derived from an EMBL/GenBank/DDBJ whole genome shotgun (WGS) entry which is preliminary data.</text>
</comment>
<keyword evidence="3" id="KW-0106">Calcium</keyword>
<dbReference type="SUPFAM" id="SSF47240">
    <property type="entry name" value="Ferritin-like"/>
    <property type="match status" value="1"/>
</dbReference>
<sequence>MFFHRQELQFDATPDKPDAVYARRLQEVLGGQYGEITVAMQYGFQAWNCHLPGKYRDLLYGIAAEEFGHVEMLAIMIARLHSMTDDAGVKSMLSFLIARDTMHQNQWIAAARELQEENREALPVPSTFPRSKEASEHAYEYLNFSDGQAAAEGSWASGPTPDGHGEFSYVDGPSSRVPMGPPTRPDPRFHGTDPGPAVLSKAEGAIRDALS</sequence>
<comment type="cofactor">
    <cofactor evidence="3">
        <name>Ca(2+)</name>
        <dbReference type="ChEBI" id="CHEBI:29108"/>
    </cofactor>
    <text evidence="3">Binds 1 Ca(2+) ion per subunit.</text>
</comment>
<dbReference type="EMBL" id="SGXT01000011">
    <property type="protein sequence ID" value="RZT64343.1"/>
    <property type="molecule type" value="Genomic_DNA"/>
</dbReference>
<dbReference type="Pfam" id="PF05067">
    <property type="entry name" value="Mn_catalase"/>
    <property type="match status" value="1"/>
</dbReference>
<reference evidence="5 6" key="1">
    <citation type="journal article" date="2015" name="Stand. Genomic Sci.">
        <title>Genomic Encyclopedia of Bacterial and Archaeal Type Strains, Phase III: the genomes of soil and plant-associated and newly described type strains.</title>
        <authorList>
            <person name="Whitman W.B."/>
            <person name="Woyke T."/>
            <person name="Klenk H.P."/>
            <person name="Zhou Y."/>
            <person name="Lilburn T.G."/>
            <person name="Beck B.J."/>
            <person name="De Vos P."/>
            <person name="Vandamme P."/>
            <person name="Eisen J.A."/>
            <person name="Garrity G."/>
            <person name="Hugenholtz P."/>
            <person name="Kyrpides N.C."/>
        </authorList>
    </citation>
    <scope>NUCLEOTIDE SEQUENCE [LARGE SCALE GENOMIC DNA]</scope>
    <source>
        <strain evidence="5 6">AC4r</strain>
    </source>
</reference>
<feature type="binding site" evidence="2">
    <location>
        <position position="66"/>
    </location>
    <ligand>
        <name>Mn(2+)</name>
        <dbReference type="ChEBI" id="CHEBI:29035"/>
        <label>2</label>
    </ligand>
</feature>
<evidence type="ECO:0000256" key="2">
    <source>
        <dbReference type="PIRSR" id="PIRSR607760-1"/>
    </source>
</evidence>
<evidence type="ECO:0000256" key="3">
    <source>
        <dbReference type="PIRSR" id="PIRSR607760-2"/>
    </source>
</evidence>
<feature type="binding site" evidence="2">
    <location>
        <position position="69"/>
    </location>
    <ligand>
        <name>Mn(2+)</name>
        <dbReference type="ChEBI" id="CHEBI:29035"/>
        <label>1</label>
    </ligand>
</feature>
<feature type="binding site" evidence="3">
    <location>
        <position position="57"/>
    </location>
    <ligand>
        <name>Ca(2+)</name>
        <dbReference type="ChEBI" id="CHEBI:29108"/>
    </ligand>
</feature>
<evidence type="ECO:0000256" key="1">
    <source>
        <dbReference type="ARBA" id="ARBA00007644"/>
    </source>
</evidence>
<feature type="binding site" evidence="2">
    <location>
        <position position="35"/>
    </location>
    <ligand>
        <name>Mn(2+)</name>
        <dbReference type="ChEBI" id="CHEBI:29035"/>
        <label>1</label>
    </ligand>
</feature>
<protein>
    <submittedName>
        <fullName evidence="5">Manganese containing catalase</fullName>
    </submittedName>
</protein>
<keyword evidence="6" id="KW-1185">Reference proteome</keyword>